<evidence type="ECO:0000313" key="1">
    <source>
        <dbReference type="EMBL" id="CAG9773847.1"/>
    </source>
</evidence>
<dbReference type="Pfam" id="PF13419">
    <property type="entry name" value="HAD_2"/>
    <property type="match status" value="1"/>
</dbReference>
<dbReference type="SFLD" id="SFLDG01135">
    <property type="entry name" value="C1.5.6:_HAD__Beta-PGM__Phospha"/>
    <property type="match status" value="1"/>
</dbReference>
<dbReference type="Gene3D" id="1.10.150.240">
    <property type="entry name" value="Putative phosphatase, domain 2"/>
    <property type="match status" value="1"/>
</dbReference>
<dbReference type="SFLD" id="SFLDG01129">
    <property type="entry name" value="C1.5:_HAD__Beta-PGM__Phosphata"/>
    <property type="match status" value="1"/>
</dbReference>
<dbReference type="Proteomes" id="UP001152799">
    <property type="component" value="Chromosome 9"/>
</dbReference>
<name>A0A9N9N3P8_9CUCU</name>
<dbReference type="Gene3D" id="3.40.50.1000">
    <property type="entry name" value="HAD superfamily/HAD-like"/>
    <property type="match status" value="1"/>
</dbReference>
<dbReference type="SFLD" id="SFLDS00003">
    <property type="entry name" value="Haloacid_Dehalogenase"/>
    <property type="match status" value="1"/>
</dbReference>
<dbReference type="EMBL" id="OU892285">
    <property type="protein sequence ID" value="CAG9773847.1"/>
    <property type="molecule type" value="Genomic_DNA"/>
</dbReference>
<dbReference type="GO" id="GO:0016791">
    <property type="term" value="F:phosphatase activity"/>
    <property type="evidence" value="ECO:0007669"/>
    <property type="project" value="TreeGrafter"/>
</dbReference>
<gene>
    <name evidence="1" type="ORF">CEUTPL_LOCUS14234</name>
</gene>
<proteinExistence type="predicted"/>
<dbReference type="InterPro" id="IPR041492">
    <property type="entry name" value="HAD_2"/>
</dbReference>
<dbReference type="InterPro" id="IPR023214">
    <property type="entry name" value="HAD_sf"/>
</dbReference>
<dbReference type="PANTHER" id="PTHR18901">
    <property type="entry name" value="2-DEOXYGLUCOSE-6-PHOSPHATE PHOSPHATASE 2"/>
    <property type="match status" value="1"/>
</dbReference>
<dbReference type="InterPro" id="IPR036412">
    <property type="entry name" value="HAD-like_sf"/>
</dbReference>
<dbReference type="InterPro" id="IPR023198">
    <property type="entry name" value="PGP-like_dom2"/>
</dbReference>
<dbReference type="NCBIfam" id="TIGR01509">
    <property type="entry name" value="HAD-SF-IA-v3"/>
    <property type="match status" value="1"/>
</dbReference>
<reference evidence="1" key="1">
    <citation type="submission" date="2022-01" db="EMBL/GenBank/DDBJ databases">
        <authorList>
            <person name="King R."/>
        </authorList>
    </citation>
    <scope>NUCLEOTIDE SEQUENCE</scope>
</reference>
<organism evidence="1 2">
    <name type="scientific">Ceutorhynchus assimilis</name>
    <name type="common">cabbage seed weevil</name>
    <dbReference type="NCBI Taxonomy" id="467358"/>
    <lineage>
        <taxon>Eukaryota</taxon>
        <taxon>Metazoa</taxon>
        <taxon>Ecdysozoa</taxon>
        <taxon>Arthropoda</taxon>
        <taxon>Hexapoda</taxon>
        <taxon>Insecta</taxon>
        <taxon>Pterygota</taxon>
        <taxon>Neoptera</taxon>
        <taxon>Endopterygota</taxon>
        <taxon>Coleoptera</taxon>
        <taxon>Polyphaga</taxon>
        <taxon>Cucujiformia</taxon>
        <taxon>Curculionidae</taxon>
        <taxon>Ceutorhynchinae</taxon>
        <taxon>Ceutorhynchus</taxon>
    </lineage>
</organism>
<dbReference type="OrthoDB" id="40579at2759"/>
<dbReference type="SUPFAM" id="SSF56784">
    <property type="entry name" value="HAD-like"/>
    <property type="match status" value="1"/>
</dbReference>
<keyword evidence="2" id="KW-1185">Reference proteome</keyword>
<dbReference type="AlphaFoldDB" id="A0A9N9N3P8"/>
<accession>A0A9N9N3P8</accession>
<dbReference type="FunFam" id="3.40.50.1000:FF:000055">
    <property type="entry name" value="Haloacid dehalogenase-like hydrolase family protein"/>
    <property type="match status" value="1"/>
</dbReference>
<dbReference type="InterPro" id="IPR006439">
    <property type="entry name" value="HAD-SF_hydro_IA"/>
</dbReference>
<protein>
    <submittedName>
        <fullName evidence="1">Uncharacterized protein</fullName>
    </submittedName>
</protein>
<dbReference type="PANTHER" id="PTHR18901:SF38">
    <property type="entry name" value="PSEUDOURIDINE-5'-PHOSPHATASE"/>
    <property type="match status" value="1"/>
</dbReference>
<evidence type="ECO:0000313" key="2">
    <source>
        <dbReference type="Proteomes" id="UP001152799"/>
    </source>
</evidence>
<sequence>MQKCPCKFKPVTHVIFDMDGIIFDTEPIYEEAFIKTLVAYGIEPDYDLYATVCGTPSPKVAEITLKKYRNLKTTHNEFIEEYRQHAKLGFKNLNLIPGVEKMIKHLHSNNIPLAIATSSSQESALQKLQRFPQIYQLFKHIVYGNDPEIKHGKPAPDSYLLCAAKFPVNPSKCLVFEDSTNGMQAALAAGMQVVLIPNETVPKEQWAKATLKVECFDDVRPELFGLPPVQI</sequence>